<name>A0AAN8YY79_9MAGN</name>
<dbReference type="Pfam" id="PF08263">
    <property type="entry name" value="LRRNT_2"/>
    <property type="match status" value="1"/>
</dbReference>
<dbReference type="FunFam" id="3.80.10.10:FF:000062">
    <property type="entry name" value="protein STRUBBELIG-RECEPTOR FAMILY 3"/>
    <property type="match status" value="1"/>
</dbReference>
<dbReference type="Proteomes" id="UP001370490">
    <property type="component" value="Unassembled WGS sequence"/>
</dbReference>
<dbReference type="EMBL" id="JBAMMX010000023">
    <property type="protein sequence ID" value="KAK6917491.1"/>
    <property type="molecule type" value="Genomic_DNA"/>
</dbReference>
<evidence type="ECO:0000256" key="5">
    <source>
        <dbReference type="ARBA" id="ARBA00022737"/>
    </source>
</evidence>
<feature type="domain" description="Protein kinase" evidence="10">
    <location>
        <begin position="474"/>
        <end position="751"/>
    </location>
</feature>
<dbReference type="GO" id="GO:0004672">
    <property type="term" value="F:protein kinase activity"/>
    <property type="evidence" value="ECO:0007669"/>
    <property type="project" value="InterPro"/>
</dbReference>
<dbReference type="PROSITE" id="PS50011">
    <property type="entry name" value="PROTEIN_KINASE_DOM"/>
    <property type="match status" value="1"/>
</dbReference>
<keyword evidence="6 9" id="KW-1133">Transmembrane helix</keyword>
<dbReference type="InterPro" id="IPR013210">
    <property type="entry name" value="LRR_N_plant-typ"/>
</dbReference>
<evidence type="ECO:0000256" key="9">
    <source>
        <dbReference type="SAM" id="Phobius"/>
    </source>
</evidence>
<dbReference type="Gene3D" id="3.80.10.10">
    <property type="entry name" value="Ribonuclease Inhibitor"/>
    <property type="match status" value="1"/>
</dbReference>
<keyword evidence="5" id="KW-0677">Repeat</keyword>
<comment type="subcellular location">
    <subcellularLocation>
        <location evidence="1">Membrane</location>
    </subcellularLocation>
</comment>
<keyword evidence="4" id="KW-0732">Signal</keyword>
<keyword evidence="3 9" id="KW-0812">Transmembrane</keyword>
<dbReference type="FunFam" id="3.30.200.20:FF:000125">
    <property type="entry name" value="Protein STRUBBELIG-RECEPTOR FAMILY 8"/>
    <property type="match status" value="1"/>
</dbReference>
<dbReference type="PANTHER" id="PTHR48007">
    <property type="entry name" value="LEUCINE-RICH REPEAT RECEPTOR-LIKE PROTEIN KINASE PXC1"/>
    <property type="match status" value="1"/>
</dbReference>
<dbReference type="InterPro" id="IPR000719">
    <property type="entry name" value="Prot_kinase_dom"/>
</dbReference>
<dbReference type="Pfam" id="PF07714">
    <property type="entry name" value="PK_Tyr_Ser-Thr"/>
    <property type="match status" value="1"/>
</dbReference>
<comment type="caution">
    <text evidence="11">The sequence shown here is derived from an EMBL/GenBank/DDBJ whole genome shotgun (WGS) entry which is preliminary data.</text>
</comment>
<dbReference type="Pfam" id="PF13855">
    <property type="entry name" value="LRR_8"/>
    <property type="match status" value="1"/>
</dbReference>
<dbReference type="FunFam" id="1.10.510.10:FF:000095">
    <property type="entry name" value="protein STRUBBELIG-RECEPTOR FAMILY 8"/>
    <property type="match status" value="1"/>
</dbReference>
<dbReference type="InterPro" id="IPR001611">
    <property type="entry name" value="Leu-rich_rpt"/>
</dbReference>
<evidence type="ECO:0000313" key="12">
    <source>
        <dbReference type="Proteomes" id="UP001370490"/>
    </source>
</evidence>
<gene>
    <name evidence="11" type="ORF">RJ641_018242</name>
</gene>
<dbReference type="SUPFAM" id="SSF52058">
    <property type="entry name" value="L domain-like"/>
    <property type="match status" value="1"/>
</dbReference>
<keyword evidence="7 9" id="KW-0472">Membrane</keyword>
<dbReference type="InterPro" id="IPR032675">
    <property type="entry name" value="LRR_dom_sf"/>
</dbReference>
<dbReference type="InterPro" id="IPR001245">
    <property type="entry name" value="Ser-Thr/Tyr_kinase_cat_dom"/>
</dbReference>
<evidence type="ECO:0000313" key="11">
    <source>
        <dbReference type="EMBL" id="KAK6917491.1"/>
    </source>
</evidence>
<keyword evidence="2" id="KW-0433">Leucine-rich repeat</keyword>
<dbReference type="GO" id="GO:0005524">
    <property type="term" value="F:ATP binding"/>
    <property type="evidence" value="ECO:0007669"/>
    <property type="project" value="InterPro"/>
</dbReference>
<evidence type="ECO:0000256" key="7">
    <source>
        <dbReference type="ARBA" id="ARBA00023136"/>
    </source>
</evidence>
<evidence type="ECO:0000256" key="4">
    <source>
        <dbReference type="ARBA" id="ARBA00022729"/>
    </source>
</evidence>
<sequence length="755" mass="82161">MDSLRLKRIFLGLTIIVSATFCVGLTDPRDVHAINGLYDALGRPPLQGWESPGGDPCLDAWQGVQCVNANITAIALVGADLGGELGSTLGDFVSIIVINLSNNHIGGTVPNDLPPTLRSLFLSANELNGSIPDILSTLGQLTDMSLNNNHLTGSIPDSFQSLTTLMNLDLSGNNLSGQLPPSMSNLSSITSLHLQNNQLSGYLDVLQDLPLLDLNIENNLFWGPIPDKLLTIPNFRKEGNPFNTTVLPSPSITPPPSPLPVSPSPKVAPGPIAKPPYLPWQPIPDSTGEGSFFTMKRIIWIAIAGVLVLSALVLVPSLYLTACCKKNKVKSDVGTRHGMNAMLAPLEETKHREDLDKSDLEKTSEEAVARSQSGFGGGGRQTDTYLEAGADLDIAVRKRVVNSKLNDDCKIDIPDTDVNFMRPPPPASSVEKVGVTSTELMKDPSSQFSKKILHPLSTLRSFSVASLQQYTNSFSQENLIGSGMLGSVYRAALPDGKLLVVKKLGMSASRLQSDEEFLELVAGISKLKHANIVKITGHCCEHGQRLLVYEYYRNGTLYDALHFDDEIHSKLSWDVRIHMAIGAARVLEYLHEVCQQPIVHKNFKSANILLDDKLGVFVSECGLAPLIPSGPISQLSGHTSAYGYAAPELETGSYTCKSDVYSFGVVMLELLTGRKSYDRSRLRGEQYLVRWAVPQLHDIEALSRMVDPSLNGSYPSKSLSRFVDILSLCLQPEPEFRPPMSEIVQCLSDMIQRGT</sequence>
<organism evidence="11 12">
    <name type="scientific">Dillenia turbinata</name>
    <dbReference type="NCBI Taxonomy" id="194707"/>
    <lineage>
        <taxon>Eukaryota</taxon>
        <taxon>Viridiplantae</taxon>
        <taxon>Streptophyta</taxon>
        <taxon>Embryophyta</taxon>
        <taxon>Tracheophyta</taxon>
        <taxon>Spermatophyta</taxon>
        <taxon>Magnoliopsida</taxon>
        <taxon>eudicotyledons</taxon>
        <taxon>Gunneridae</taxon>
        <taxon>Pentapetalae</taxon>
        <taxon>Dilleniales</taxon>
        <taxon>Dilleniaceae</taxon>
        <taxon>Dillenia</taxon>
    </lineage>
</organism>
<evidence type="ECO:0000256" key="2">
    <source>
        <dbReference type="ARBA" id="ARBA00022614"/>
    </source>
</evidence>
<evidence type="ECO:0000256" key="6">
    <source>
        <dbReference type="ARBA" id="ARBA00022989"/>
    </source>
</evidence>
<reference evidence="11 12" key="1">
    <citation type="submission" date="2023-12" db="EMBL/GenBank/DDBJ databases">
        <title>A high-quality genome assembly for Dillenia turbinata (Dilleniales).</title>
        <authorList>
            <person name="Chanderbali A."/>
        </authorList>
    </citation>
    <scope>NUCLEOTIDE SEQUENCE [LARGE SCALE GENOMIC DNA]</scope>
    <source>
        <strain evidence="11">LSX21</strain>
        <tissue evidence="11">Leaf</tissue>
    </source>
</reference>
<dbReference type="InterPro" id="IPR011009">
    <property type="entry name" value="Kinase-like_dom_sf"/>
</dbReference>
<dbReference type="Gene3D" id="3.30.200.20">
    <property type="entry name" value="Phosphorylase Kinase, domain 1"/>
    <property type="match status" value="1"/>
</dbReference>
<protein>
    <submittedName>
        <fullName evidence="11">Leucine-rich repeat-containing N-terminal, plant-type</fullName>
    </submittedName>
</protein>
<dbReference type="InterPro" id="IPR046959">
    <property type="entry name" value="PRK1-6/SRF4-like"/>
</dbReference>
<evidence type="ECO:0000256" key="8">
    <source>
        <dbReference type="ARBA" id="ARBA00023170"/>
    </source>
</evidence>
<dbReference type="SUPFAM" id="SSF56112">
    <property type="entry name" value="Protein kinase-like (PK-like)"/>
    <property type="match status" value="1"/>
</dbReference>
<proteinExistence type="predicted"/>
<dbReference type="PANTHER" id="PTHR48007:SF22">
    <property type="entry name" value="PROTEIN STRUBBELIG-RECEPTOR FAMILY 3-LIKE ISOFORM X1"/>
    <property type="match status" value="1"/>
</dbReference>
<accession>A0AAN8YY79</accession>
<dbReference type="AlphaFoldDB" id="A0AAN8YY79"/>
<evidence type="ECO:0000256" key="1">
    <source>
        <dbReference type="ARBA" id="ARBA00004370"/>
    </source>
</evidence>
<dbReference type="GO" id="GO:0016020">
    <property type="term" value="C:membrane"/>
    <property type="evidence" value="ECO:0007669"/>
    <property type="project" value="UniProtKB-SubCell"/>
</dbReference>
<dbReference type="Gene3D" id="1.10.510.10">
    <property type="entry name" value="Transferase(Phosphotransferase) domain 1"/>
    <property type="match status" value="1"/>
</dbReference>
<keyword evidence="8" id="KW-0675">Receptor</keyword>
<evidence type="ECO:0000259" key="10">
    <source>
        <dbReference type="PROSITE" id="PS50011"/>
    </source>
</evidence>
<evidence type="ECO:0000256" key="3">
    <source>
        <dbReference type="ARBA" id="ARBA00022692"/>
    </source>
</evidence>
<keyword evidence="12" id="KW-1185">Reference proteome</keyword>
<feature type="transmembrane region" description="Helical" evidence="9">
    <location>
        <begin position="298"/>
        <end position="320"/>
    </location>
</feature>